<dbReference type="InterPro" id="IPR029058">
    <property type="entry name" value="AB_hydrolase_fold"/>
</dbReference>
<evidence type="ECO:0000313" key="4">
    <source>
        <dbReference type="Proteomes" id="UP001501598"/>
    </source>
</evidence>
<dbReference type="PANTHER" id="PTHR48081">
    <property type="entry name" value="AB HYDROLASE SUPERFAMILY PROTEIN C4A8.06C"/>
    <property type="match status" value="1"/>
</dbReference>
<gene>
    <name evidence="3" type="ORF">GCM10023175_40040</name>
</gene>
<proteinExistence type="predicted"/>
<dbReference type="SUPFAM" id="SSF53474">
    <property type="entry name" value="alpha/beta-Hydrolases"/>
    <property type="match status" value="1"/>
</dbReference>
<sequence length="314" mass="33493">MNTTTDAAYPYDPELARIVPTLPVLDPTHLSATRKLMADMFAGMPAPDTTGIDVTERSVPGPEGAPDVTLRIYRPEQRTTDGVIYNVHGGGLILGDLDTDHARNVSLCRELGTVLVSVDYRLAPEHPYPAGLEDAYAGLVWTAANAAELGVDPQRLVLHGASAGGNLCAALALLARDRGGPAVVFQFLGVPQVDDRLDTPSMALTDVPFWTPEAFATAWRYYIGHLEGDVPGYAVPLRAEDLSGLPAAYISVMHLDPLRDGGLAYAQALLQAGVTVELHLFPGTFHGSVFADQTAVSQRELDEELAVLRAALSS</sequence>
<name>A0ABP8RUU9_9PSEU</name>
<evidence type="ECO:0000313" key="3">
    <source>
        <dbReference type="EMBL" id="GAA4550258.1"/>
    </source>
</evidence>
<dbReference type="GO" id="GO:0016787">
    <property type="term" value="F:hydrolase activity"/>
    <property type="evidence" value="ECO:0007669"/>
    <property type="project" value="UniProtKB-KW"/>
</dbReference>
<comment type="caution">
    <text evidence="3">The sequence shown here is derived from an EMBL/GenBank/DDBJ whole genome shotgun (WGS) entry which is preliminary data.</text>
</comment>
<reference evidence="4" key="1">
    <citation type="journal article" date="2019" name="Int. J. Syst. Evol. Microbiol.">
        <title>The Global Catalogue of Microorganisms (GCM) 10K type strain sequencing project: providing services to taxonomists for standard genome sequencing and annotation.</title>
        <authorList>
            <consortium name="The Broad Institute Genomics Platform"/>
            <consortium name="The Broad Institute Genome Sequencing Center for Infectious Disease"/>
            <person name="Wu L."/>
            <person name="Ma J."/>
        </authorList>
    </citation>
    <scope>NUCLEOTIDE SEQUENCE [LARGE SCALE GENOMIC DNA]</scope>
    <source>
        <strain evidence="4">JCM 17906</strain>
    </source>
</reference>
<dbReference type="Proteomes" id="UP001501598">
    <property type="component" value="Unassembled WGS sequence"/>
</dbReference>
<dbReference type="PANTHER" id="PTHR48081:SF8">
    <property type="entry name" value="ALPHA_BETA HYDROLASE FOLD-3 DOMAIN-CONTAINING PROTEIN-RELATED"/>
    <property type="match status" value="1"/>
</dbReference>
<dbReference type="RefSeq" id="WP_345420599.1">
    <property type="nucleotide sequence ID" value="NZ_BAABGT010000055.1"/>
</dbReference>
<organism evidence="3 4">
    <name type="scientific">Pseudonocardia xishanensis</name>
    <dbReference type="NCBI Taxonomy" id="630995"/>
    <lineage>
        <taxon>Bacteria</taxon>
        <taxon>Bacillati</taxon>
        <taxon>Actinomycetota</taxon>
        <taxon>Actinomycetes</taxon>
        <taxon>Pseudonocardiales</taxon>
        <taxon>Pseudonocardiaceae</taxon>
        <taxon>Pseudonocardia</taxon>
    </lineage>
</organism>
<dbReference type="InterPro" id="IPR013094">
    <property type="entry name" value="AB_hydrolase_3"/>
</dbReference>
<keyword evidence="4" id="KW-1185">Reference proteome</keyword>
<evidence type="ECO:0000259" key="2">
    <source>
        <dbReference type="Pfam" id="PF07859"/>
    </source>
</evidence>
<dbReference type="EMBL" id="BAABGT010000055">
    <property type="protein sequence ID" value="GAA4550258.1"/>
    <property type="molecule type" value="Genomic_DNA"/>
</dbReference>
<dbReference type="Pfam" id="PF07859">
    <property type="entry name" value="Abhydrolase_3"/>
    <property type="match status" value="1"/>
</dbReference>
<dbReference type="Gene3D" id="3.40.50.1820">
    <property type="entry name" value="alpha/beta hydrolase"/>
    <property type="match status" value="1"/>
</dbReference>
<accession>A0ABP8RUU9</accession>
<dbReference type="InterPro" id="IPR050300">
    <property type="entry name" value="GDXG_lipolytic_enzyme"/>
</dbReference>
<keyword evidence="1 3" id="KW-0378">Hydrolase</keyword>
<feature type="domain" description="Alpha/beta hydrolase fold-3" evidence="2">
    <location>
        <begin position="86"/>
        <end position="287"/>
    </location>
</feature>
<evidence type="ECO:0000256" key="1">
    <source>
        <dbReference type="ARBA" id="ARBA00022801"/>
    </source>
</evidence>
<protein>
    <submittedName>
        <fullName evidence="3">Alpha/beta hydrolase</fullName>
    </submittedName>
</protein>